<dbReference type="AlphaFoldDB" id="A0A511H5H7"/>
<evidence type="ECO:0000313" key="4">
    <source>
        <dbReference type="Proteomes" id="UP000321224"/>
    </source>
</evidence>
<evidence type="ECO:0000313" key="3">
    <source>
        <dbReference type="Proteomes" id="UP000198717"/>
    </source>
</evidence>
<dbReference type="EMBL" id="BJVY01000002">
    <property type="protein sequence ID" value="GEL68781.1"/>
    <property type="molecule type" value="Genomic_DNA"/>
</dbReference>
<gene>
    <name evidence="1" type="ORF">MVI01_05650</name>
    <name evidence="2" type="ORF">SAMN04488504_107183</name>
</gene>
<evidence type="ECO:0000313" key="2">
    <source>
        <dbReference type="EMBL" id="SDE47685.1"/>
    </source>
</evidence>
<accession>A0A511H5H7</accession>
<dbReference type="EMBL" id="FNAJ01000007">
    <property type="protein sequence ID" value="SDE47685.1"/>
    <property type="molecule type" value="Genomic_DNA"/>
</dbReference>
<proteinExistence type="predicted"/>
<dbReference type="Proteomes" id="UP000321224">
    <property type="component" value="Unassembled WGS sequence"/>
</dbReference>
<organism evidence="1 4">
    <name type="scientific">Myxococcus virescens</name>
    <dbReference type="NCBI Taxonomy" id="83456"/>
    <lineage>
        <taxon>Bacteria</taxon>
        <taxon>Pseudomonadati</taxon>
        <taxon>Myxococcota</taxon>
        <taxon>Myxococcia</taxon>
        <taxon>Myxococcales</taxon>
        <taxon>Cystobacterineae</taxon>
        <taxon>Myxococcaceae</taxon>
        <taxon>Myxococcus</taxon>
    </lineage>
</organism>
<sequence>MRSAVALDRVVALRQTRDIARDLTLNPDSKHMPEKVLFNLLVPLNAMNTIQTQPEDLTMKGIRHGAVLFPRGRLVDRPSGPVRIPTVRSPQVPLTRSLAILRTHHLLTKGEFMRTGIMVGLLAVGLMTGCGGIEEETATELETEAQAIPCRDITGRDYVITYYAEPAKVTKVGELLCGCSTPETVLNGTKTSYYEKVYGCFAM</sequence>
<reference evidence="2 3" key="1">
    <citation type="submission" date="2016-10" db="EMBL/GenBank/DDBJ databases">
        <authorList>
            <person name="Varghese N."/>
            <person name="Submissions S."/>
        </authorList>
    </citation>
    <scope>NUCLEOTIDE SEQUENCE [LARGE SCALE GENOMIC DNA]</scope>
    <source>
        <strain evidence="2 3">DSM 2260</strain>
    </source>
</reference>
<dbReference type="Proteomes" id="UP000198717">
    <property type="component" value="Unassembled WGS sequence"/>
</dbReference>
<keyword evidence="3" id="KW-1185">Reference proteome</keyword>
<dbReference type="RefSeq" id="WP_244171929.1">
    <property type="nucleotide sequence ID" value="NZ_BJVY01000002.1"/>
</dbReference>
<comment type="caution">
    <text evidence="1">The sequence shown here is derived from an EMBL/GenBank/DDBJ whole genome shotgun (WGS) entry which is preliminary data.</text>
</comment>
<reference evidence="1 4" key="2">
    <citation type="submission" date="2019-07" db="EMBL/GenBank/DDBJ databases">
        <title>Whole genome shotgun sequence of Myxococcus virescens NBRC 100334.</title>
        <authorList>
            <person name="Hosoyama A."/>
            <person name="Uohara A."/>
            <person name="Ohji S."/>
            <person name="Ichikawa N."/>
        </authorList>
    </citation>
    <scope>NUCLEOTIDE SEQUENCE [LARGE SCALE GENOMIC DNA]</scope>
    <source>
        <strain evidence="1 4">NBRC 100334</strain>
    </source>
</reference>
<evidence type="ECO:0000313" key="1">
    <source>
        <dbReference type="EMBL" id="GEL68781.1"/>
    </source>
</evidence>
<protein>
    <submittedName>
        <fullName evidence="1">Uncharacterized protein</fullName>
    </submittedName>
</protein>
<name>A0A511H5H7_9BACT</name>